<feature type="transmembrane region" description="Helical" evidence="1">
    <location>
        <begin position="65"/>
        <end position="88"/>
    </location>
</feature>
<feature type="transmembrane region" description="Helical" evidence="1">
    <location>
        <begin position="134"/>
        <end position="159"/>
    </location>
</feature>
<feature type="transmembrane region" description="Helical" evidence="1">
    <location>
        <begin position="100"/>
        <end position="122"/>
    </location>
</feature>
<name>A0A518DMR0_9BACT</name>
<evidence type="ECO:0000313" key="2">
    <source>
        <dbReference type="EMBL" id="QDU93101.1"/>
    </source>
</evidence>
<dbReference type="KEGG" id="lcre:Pla8534_08800"/>
<feature type="transmembrane region" description="Helical" evidence="1">
    <location>
        <begin position="179"/>
        <end position="208"/>
    </location>
</feature>
<evidence type="ECO:0000256" key="1">
    <source>
        <dbReference type="SAM" id="Phobius"/>
    </source>
</evidence>
<dbReference type="Gene3D" id="1.10.760.10">
    <property type="entry name" value="Cytochrome c-like domain"/>
    <property type="match status" value="1"/>
</dbReference>
<feature type="transmembrane region" description="Helical" evidence="1">
    <location>
        <begin position="20"/>
        <end position="45"/>
    </location>
</feature>
<feature type="transmembrane region" description="Helical" evidence="1">
    <location>
        <begin position="254"/>
        <end position="276"/>
    </location>
</feature>
<dbReference type="AlphaFoldDB" id="A0A518DMR0"/>
<keyword evidence="1" id="KW-1133">Transmembrane helix</keyword>
<dbReference type="SUPFAM" id="SSF46626">
    <property type="entry name" value="Cytochrome c"/>
    <property type="match status" value="1"/>
</dbReference>
<dbReference type="Proteomes" id="UP000317648">
    <property type="component" value="Chromosome"/>
</dbReference>
<gene>
    <name evidence="2" type="ORF">Pla8534_08800</name>
</gene>
<dbReference type="EMBL" id="CP036433">
    <property type="protein sequence ID" value="QDU93101.1"/>
    <property type="molecule type" value="Genomic_DNA"/>
</dbReference>
<dbReference type="GO" id="GO:0020037">
    <property type="term" value="F:heme binding"/>
    <property type="evidence" value="ECO:0007669"/>
    <property type="project" value="InterPro"/>
</dbReference>
<feature type="transmembrane region" description="Helical" evidence="1">
    <location>
        <begin position="220"/>
        <end position="239"/>
    </location>
</feature>
<dbReference type="RefSeq" id="WP_145049612.1">
    <property type="nucleotide sequence ID" value="NZ_CP036433.1"/>
</dbReference>
<organism evidence="2 3">
    <name type="scientific">Lignipirellula cremea</name>
    <dbReference type="NCBI Taxonomy" id="2528010"/>
    <lineage>
        <taxon>Bacteria</taxon>
        <taxon>Pseudomonadati</taxon>
        <taxon>Planctomycetota</taxon>
        <taxon>Planctomycetia</taxon>
        <taxon>Pirellulales</taxon>
        <taxon>Pirellulaceae</taxon>
        <taxon>Lignipirellula</taxon>
    </lineage>
</organism>
<proteinExistence type="predicted"/>
<keyword evidence="1" id="KW-0812">Transmembrane</keyword>
<evidence type="ECO:0008006" key="4">
    <source>
        <dbReference type="Google" id="ProtNLM"/>
    </source>
</evidence>
<sequence length="472" mass="53019">MDLYYPVNTFGPAMKGMVLGGLGIFHVFLAMFAIGGGMLMCYFQWLAQTGRNPYARRFVDDYFKLLVLISFVVGAVTGVAMWFVSIQVSPRTIGMMVGEFHWVWGIEWTFFSLEITAGYCFYRYSKVLTDTARFRLLLIYAVASWFSLFWINGILSWQLTPGNWPETRWMWDGFFNPSFFPSLLFRTVTAMTVGSLVACVVINAVPWLDRPAKESLIHRAAHLLAPMALMPFLGAWFLFTMPPDSRAMALGGNITMTMFMGASIGASALIGLYALVGMLRQQLYINGATASLLCMLAFVATGGGEFVREGVRKPYSIRKTLYSNSVTQADVARLRKIGCVTNDPYPMRNPEQYPNEQLLLGAKVYRFHCSVCHTVNGANGLSELCSSWSTEQKRLNIAQLQRTKAFMPPFAGNNLELEALVQYVSWENANRPADWKETDDPAVLEQIQRWLDEVGVESGIVLEEHLTQGSTH</sequence>
<keyword evidence="1" id="KW-0472">Membrane</keyword>
<dbReference type="OrthoDB" id="9795893at2"/>
<dbReference type="InterPro" id="IPR036909">
    <property type="entry name" value="Cyt_c-like_dom_sf"/>
</dbReference>
<protein>
    <recommendedName>
        <fullName evidence="4">Bacterial Cytochrome Ubiquinol Oxidase</fullName>
    </recommendedName>
</protein>
<keyword evidence="3" id="KW-1185">Reference proteome</keyword>
<evidence type="ECO:0000313" key="3">
    <source>
        <dbReference type="Proteomes" id="UP000317648"/>
    </source>
</evidence>
<dbReference type="GO" id="GO:0009055">
    <property type="term" value="F:electron transfer activity"/>
    <property type="evidence" value="ECO:0007669"/>
    <property type="project" value="InterPro"/>
</dbReference>
<accession>A0A518DMR0</accession>
<feature type="transmembrane region" description="Helical" evidence="1">
    <location>
        <begin position="283"/>
        <end position="304"/>
    </location>
</feature>
<reference evidence="2 3" key="1">
    <citation type="submission" date="2019-02" db="EMBL/GenBank/DDBJ databases">
        <title>Deep-cultivation of Planctomycetes and their phenomic and genomic characterization uncovers novel biology.</title>
        <authorList>
            <person name="Wiegand S."/>
            <person name="Jogler M."/>
            <person name="Boedeker C."/>
            <person name="Pinto D."/>
            <person name="Vollmers J."/>
            <person name="Rivas-Marin E."/>
            <person name="Kohn T."/>
            <person name="Peeters S.H."/>
            <person name="Heuer A."/>
            <person name="Rast P."/>
            <person name="Oberbeckmann S."/>
            <person name="Bunk B."/>
            <person name="Jeske O."/>
            <person name="Meyerdierks A."/>
            <person name="Storesund J.E."/>
            <person name="Kallscheuer N."/>
            <person name="Luecker S."/>
            <person name="Lage O.M."/>
            <person name="Pohl T."/>
            <person name="Merkel B.J."/>
            <person name="Hornburger P."/>
            <person name="Mueller R.-W."/>
            <person name="Bruemmer F."/>
            <person name="Labrenz M."/>
            <person name="Spormann A.M."/>
            <person name="Op den Camp H."/>
            <person name="Overmann J."/>
            <person name="Amann R."/>
            <person name="Jetten M.S.M."/>
            <person name="Mascher T."/>
            <person name="Medema M.H."/>
            <person name="Devos D.P."/>
            <person name="Kaster A.-K."/>
            <person name="Ovreas L."/>
            <person name="Rohde M."/>
            <person name="Galperin M.Y."/>
            <person name="Jogler C."/>
        </authorList>
    </citation>
    <scope>NUCLEOTIDE SEQUENCE [LARGE SCALE GENOMIC DNA]</scope>
    <source>
        <strain evidence="2 3">Pla85_3_4</strain>
    </source>
</reference>